<name>A0AAE2UT00_AGRVI</name>
<dbReference type="AlphaFoldDB" id="A0AAE2UT00"/>
<accession>A0AAE2UT00</accession>
<gene>
    <name evidence="2" type="ORF">IEI95_001695</name>
</gene>
<evidence type="ECO:0000259" key="1">
    <source>
        <dbReference type="Pfam" id="PF19291"/>
    </source>
</evidence>
<dbReference type="Pfam" id="PF19291">
    <property type="entry name" value="TREH_N"/>
    <property type="match status" value="1"/>
</dbReference>
<dbReference type="RefSeq" id="WP_060716637.1">
    <property type="nucleotide sequence ID" value="NZ_CP118262.1"/>
</dbReference>
<evidence type="ECO:0000313" key="3">
    <source>
        <dbReference type="Proteomes" id="UP000655037"/>
    </source>
</evidence>
<organism evidence="2 3">
    <name type="scientific">Agrobacterium vitis</name>
    <name type="common">Rhizobium vitis</name>
    <dbReference type="NCBI Taxonomy" id="373"/>
    <lineage>
        <taxon>Bacteria</taxon>
        <taxon>Pseudomonadati</taxon>
        <taxon>Pseudomonadota</taxon>
        <taxon>Alphaproteobacteria</taxon>
        <taxon>Hyphomicrobiales</taxon>
        <taxon>Rhizobiaceae</taxon>
        <taxon>Rhizobium/Agrobacterium group</taxon>
        <taxon>Agrobacterium</taxon>
    </lineage>
</organism>
<dbReference type="InterPro" id="IPR045582">
    <property type="entry name" value="Trehalase-like_N"/>
</dbReference>
<evidence type="ECO:0000313" key="2">
    <source>
        <dbReference type="EMBL" id="MBF2712970.1"/>
    </source>
</evidence>
<comment type="caution">
    <text evidence="2">The sequence shown here is derived from an EMBL/GenBank/DDBJ whole genome shotgun (WGS) entry which is preliminary data.</text>
</comment>
<dbReference type="EMBL" id="JACXXJ020000003">
    <property type="protein sequence ID" value="MBF2712970.1"/>
    <property type="molecule type" value="Genomic_DNA"/>
</dbReference>
<proteinExistence type="predicted"/>
<sequence>MLHHLVPERTHGFLEHYAAIGDGRTVALVGADGSIDWWCAPEMDSPPLFNRMHDCDSGRSSVTPVEKFKIERRHLEKSMFSSR</sequence>
<dbReference type="Proteomes" id="UP000655037">
    <property type="component" value="Unassembled WGS sequence"/>
</dbReference>
<reference evidence="2" key="1">
    <citation type="submission" date="2020-11" db="EMBL/GenBank/DDBJ databases">
        <title>Agrobacterium vitis strain K377 genome.</title>
        <authorList>
            <person name="Xi H."/>
        </authorList>
    </citation>
    <scope>NUCLEOTIDE SEQUENCE</scope>
    <source>
        <strain evidence="2">K377</strain>
    </source>
</reference>
<feature type="domain" description="Trehalase-like N-terminal" evidence="1">
    <location>
        <begin position="14"/>
        <end position="79"/>
    </location>
</feature>
<protein>
    <recommendedName>
        <fullName evidence="1">Trehalase-like N-terminal domain-containing protein</fullName>
    </recommendedName>
</protein>